<dbReference type="EMBL" id="AZDT01000058">
    <property type="protein sequence ID" value="KRK73585.1"/>
    <property type="molecule type" value="Genomic_DNA"/>
</dbReference>
<evidence type="ECO:0000313" key="6">
    <source>
        <dbReference type="EMBL" id="KRK73585.1"/>
    </source>
</evidence>
<feature type="domain" description="HTH merR-type" evidence="5">
    <location>
        <begin position="22"/>
        <end position="92"/>
    </location>
</feature>
<dbReference type="SUPFAM" id="SSF46955">
    <property type="entry name" value="Putative DNA-binding domain"/>
    <property type="match status" value="1"/>
</dbReference>
<evidence type="ECO:0000256" key="4">
    <source>
        <dbReference type="ARBA" id="ARBA00023163"/>
    </source>
</evidence>
<evidence type="ECO:0000256" key="1">
    <source>
        <dbReference type="ARBA" id="ARBA00022491"/>
    </source>
</evidence>
<dbReference type="GO" id="GO:0003700">
    <property type="term" value="F:DNA-binding transcription factor activity"/>
    <property type="evidence" value="ECO:0007669"/>
    <property type="project" value="InterPro"/>
</dbReference>
<dbReference type="GO" id="GO:0003677">
    <property type="term" value="F:DNA binding"/>
    <property type="evidence" value="ECO:0007669"/>
    <property type="project" value="UniProtKB-KW"/>
</dbReference>
<dbReference type="SMART" id="SM00422">
    <property type="entry name" value="HTH_MERR"/>
    <property type="match status" value="1"/>
</dbReference>
<dbReference type="Gene3D" id="1.10.1660.10">
    <property type="match status" value="1"/>
</dbReference>
<dbReference type="PANTHER" id="PTHR30204:SF69">
    <property type="entry name" value="MERR-FAMILY TRANSCRIPTIONAL REGULATOR"/>
    <property type="match status" value="1"/>
</dbReference>
<evidence type="ECO:0000256" key="3">
    <source>
        <dbReference type="ARBA" id="ARBA00023125"/>
    </source>
</evidence>
<comment type="caution">
    <text evidence="6">The sequence shown here is derived from an EMBL/GenBank/DDBJ whole genome shotgun (WGS) entry which is preliminary data.</text>
</comment>
<name>A0A0R1JYX9_9LACO</name>
<proteinExistence type="predicted"/>
<dbReference type="STRING" id="1423773.FD30_GL000423"/>
<sequence length="160" mass="18496">MRNDVAEFTEEIRNIFDVHRLVFRIGELSAMTGVSARQLRYWEKKGLIHSREREDGQQARVYAFKTFVLVSMMKYFLDQGYTLAAAAEHAQKRQDNARILHRFIKQGIQGFADIDGQMALNMGRFDDQQTLMALIPEEGPVTYQLLPNAEAQRVTRQFPA</sequence>
<dbReference type="AlphaFoldDB" id="A0A0R1JYX9"/>
<gene>
    <name evidence="6" type="ORF">FD30_GL000423</name>
</gene>
<keyword evidence="2" id="KW-0805">Transcription regulation</keyword>
<dbReference type="PANTHER" id="PTHR30204">
    <property type="entry name" value="REDOX-CYCLING DRUG-SENSING TRANSCRIPTIONAL ACTIVATOR SOXR"/>
    <property type="match status" value="1"/>
</dbReference>
<evidence type="ECO:0000256" key="2">
    <source>
        <dbReference type="ARBA" id="ARBA00023015"/>
    </source>
</evidence>
<keyword evidence="1" id="KW-0678">Repressor</keyword>
<dbReference type="InterPro" id="IPR009061">
    <property type="entry name" value="DNA-bd_dom_put_sf"/>
</dbReference>
<dbReference type="PATRIC" id="fig|1423773.3.peg.433"/>
<keyword evidence="3" id="KW-0238">DNA-binding</keyword>
<protein>
    <submittedName>
        <fullName evidence="6">Transcriptional regulator</fullName>
    </submittedName>
</protein>
<dbReference type="Proteomes" id="UP000051162">
    <property type="component" value="Unassembled WGS sequence"/>
</dbReference>
<dbReference type="Pfam" id="PF13411">
    <property type="entry name" value="MerR_1"/>
    <property type="match status" value="1"/>
</dbReference>
<dbReference type="InterPro" id="IPR000551">
    <property type="entry name" value="MerR-type_HTH_dom"/>
</dbReference>
<organism evidence="6 7">
    <name type="scientific">Levilactobacillus namurensis DSM 19117</name>
    <dbReference type="NCBI Taxonomy" id="1423773"/>
    <lineage>
        <taxon>Bacteria</taxon>
        <taxon>Bacillati</taxon>
        <taxon>Bacillota</taxon>
        <taxon>Bacilli</taxon>
        <taxon>Lactobacillales</taxon>
        <taxon>Lactobacillaceae</taxon>
        <taxon>Levilactobacillus</taxon>
    </lineage>
</organism>
<dbReference type="CDD" id="cd01105">
    <property type="entry name" value="HTH_GlnR-like"/>
    <property type="match status" value="1"/>
</dbReference>
<keyword evidence="7" id="KW-1185">Reference proteome</keyword>
<accession>A0A0R1JYX9</accession>
<dbReference type="InterPro" id="IPR047057">
    <property type="entry name" value="MerR_fam"/>
</dbReference>
<keyword evidence="4" id="KW-0804">Transcription</keyword>
<evidence type="ECO:0000313" key="7">
    <source>
        <dbReference type="Proteomes" id="UP000051162"/>
    </source>
</evidence>
<reference evidence="6 7" key="1">
    <citation type="journal article" date="2015" name="Genome Announc.">
        <title>Expanding the biotechnology potential of lactobacilli through comparative genomics of 213 strains and associated genera.</title>
        <authorList>
            <person name="Sun Z."/>
            <person name="Harris H.M."/>
            <person name="McCann A."/>
            <person name="Guo C."/>
            <person name="Argimon S."/>
            <person name="Zhang W."/>
            <person name="Yang X."/>
            <person name="Jeffery I.B."/>
            <person name="Cooney J.C."/>
            <person name="Kagawa T.F."/>
            <person name="Liu W."/>
            <person name="Song Y."/>
            <person name="Salvetti E."/>
            <person name="Wrobel A."/>
            <person name="Rasinkangas P."/>
            <person name="Parkhill J."/>
            <person name="Rea M.C."/>
            <person name="O'Sullivan O."/>
            <person name="Ritari J."/>
            <person name="Douillard F.P."/>
            <person name="Paul Ross R."/>
            <person name="Yang R."/>
            <person name="Briner A.E."/>
            <person name="Felis G.E."/>
            <person name="de Vos W.M."/>
            <person name="Barrangou R."/>
            <person name="Klaenhammer T.R."/>
            <person name="Caufield P.W."/>
            <person name="Cui Y."/>
            <person name="Zhang H."/>
            <person name="O'Toole P.W."/>
        </authorList>
    </citation>
    <scope>NUCLEOTIDE SEQUENCE [LARGE SCALE GENOMIC DNA]</scope>
    <source>
        <strain evidence="6 7">DSM 19117</strain>
    </source>
</reference>
<dbReference type="PROSITE" id="PS50937">
    <property type="entry name" value="HTH_MERR_2"/>
    <property type="match status" value="1"/>
</dbReference>
<evidence type="ECO:0000259" key="5">
    <source>
        <dbReference type="PROSITE" id="PS50937"/>
    </source>
</evidence>
<dbReference type="PROSITE" id="PS00552">
    <property type="entry name" value="HTH_MERR_1"/>
    <property type="match status" value="1"/>
</dbReference>